<accession>A0ABR5ALI7</accession>
<keyword evidence="1" id="KW-0808">Transferase</keyword>
<gene>
    <name evidence="1" type="ORF">SD70_04180</name>
</gene>
<dbReference type="InterPro" id="IPR029063">
    <property type="entry name" value="SAM-dependent_MTases_sf"/>
</dbReference>
<dbReference type="SUPFAM" id="SSF53335">
    <property type="entry name" value="S-adenosyl-L-methionine-dependent methyltransferases"/>
    <property type="match status" value="1"/>
</dbReference>
<comment type="caution">
    <text evidence="1">The sequence shown here is derived from an EMBL/GenBank/DDBJ whole genome shotgun (WGS) entry which is preliminary data.</text>
</comment>
<dbReference type="Proteomes" id="UP000031967">
    <property type="component" value="Unassembled WGS sequence"/>
</dbReference>
<sequence>MMKAVQEKLLFLNKFLQDPRHIGSVTPSSTCLARKMTEPVPWSRIAHIAELGAGTGAITNYIHAARRSDTRVLLFEKDVSMREQLAGRFPDCSCHEDAAELQTAMRREGIEQLDCILSGLPFFNFPQALRERLMDQIAASLKPGGLFIAFQYSQQMRKQLATRFHIEHVHFVPLNFPPAFVYVCRKGEG</sequence>
<dbReference type="EMBL" id="JXAK01000005">
    <property type="protein sequence ID" value="KIL41825.1"/>
    <property type="molecule type" value="Genomic_DNA"/>
</dbReference>
<protein>
    <submittedName>
        <fullName evidence="1">Phospholipid methyltransferase</fullName>
    </submittedName>
</protein>
<keyword evidence="2" id="KW-1185">Reference proteome</keyword>
<name>A0ABR5ALI7_9BACL</name>
<dbReference type="Gene3D" id="3.40.50.150">
    <property type="entry name" value="Vaccinia Virus protein VP39"/>
    <property type="match status" value="1"/>
</dbReference>
<evidence type="ECO:0000313" key="1">
    <source>
        <dbReference type="EMBL" id="KIL41825.1"/>
    </source>
</evidence>
<dbReference type="GO" id="GO:0008168">
    <property type="term" value="F:methyltransferase activity"/>
    <property type="evidence" value="ECO:0007669"/>
    <property type="project" value="UniProtKB-KW"/>
</dbReference>
<organism evidence="1 2">
    <name type="scientific">Gordoniibacillus kamchatkensis</name>
    <dbReference type="NCBI Taxonomy" id="1590651"/>
    <lineage>
        <taxon>Bacteria</taxon>
        <taxon>Bacillati</taxon>
        <taxon>Bacillota</taxon>
        <taxon>Bacilli</taxon>
        <taxon>Bacillales</taxon>
        <taxon>Paenibacillaceae</taxon>
        <taxon>Gordoniibacillus</taxon>
    </lineage>
</organism>
<evidence type="ECO:0000313" key="2">
    <source>
        <dbReference type="Proteomes" id="UP000031967"/>
    </source>
</evidence>
<dbReference type="CDD" id="cd02440">
    <property type="entry name" value="AdoMet_MTases"/>
    <property type="match status" value="1"/>
</dbReference>
<proteinExistence type="predicted"/>
<reference evidence="1 2" key="1">
    <citation type="submission" date="2014-12" db="EMBL/GenBank/DDBJ databases">
        <title>Draft genome sequence of Paenibacillus kamchatkensis strain B-2647.</title>
        <authorList>
            <person name="Karlyshev A.V."/>
            <person name="Kudryashova E.B."/>
        </authorList>
    </citation>
    <scope>NUCLEOTIDE SEQUENCE [LARGE SCALE GENOMIC DNA]</scope>
    <source>
        <strain evidence="1 2">VKM B-2647</strain>
    </source>
</reference>
<dbReference type="GO" id="GO:0032259">
    <property type="term" value="P:methylation"/>
    <property type="evidence" value="ECO:0007669"/>
    <property type="project" value="UniProtKB-KW"/>
</dbReference>
<keyword evidence="1" id="KW-0489">Methyltransferase</keyword>